<keyword evidence="3" id="KW-1185">Reference proteome</keyword>
<feature type="compositionally biased region" description="Polar residues" evidence="1">
    <location>
        <begin position="104"/>
        <end position="123"/>
    </location>
</feature>
<reference evidence="2 3" key="1">
    <citation type="submission" date="2019-07" db="EMBL/GenBank/DDBJ databases">
        <authorList>
            <person name="Divens A.M."/>
            <person name="Garlena R.A."/>
            <person name="Russell D.A."/>
            <person name="Pope W.H."/>
            <person name="Jacobs-Sera D."/>
            <person name="Hatfull G.F."/>
        </authorList>
    </citation>
    <scope>NUCLEOTIDE SEQUENCE [LARGE SCALE GENOMIC DNA]</scope>
</reference>
<dbReference type="RefSeq" id="YP_010051667.1">
    <property type="nucleotide sequence ID" value="NC_054445.1"/>
</dbReference>
<dbReference type="Proteomes" id="UP000326063">
    <property type="component" value="Segment"/>
</dbReference>
<name>A0A5J6T6P0_9CAUD</name>
<evidence type="ECO:0000313" key="3">
    <source>
        <dbReference type="Proteomes" id="UP000326063"/>
    </source>
</evidence>
<sequence>MSGYLPPETQNGPEPKFEPVRAGVSPQTARSHPCAMYLHRNTQVRPLPGRITAVRWWVSLMPARSPAFDRSGRDAYLEGVPDVATRCRPHRCRVPLRTFRPRGPSNSRTCCTRTPSDVPTTRS</sequence>
<feature type="region of interest" description="Disordered" evidence="1">
    <location>
        <begin position="103"/>
        <end position="123"/>
    </location>
</feature>
<dbReference type="GeneID" id="63926158"/>
<gene>
    <name evidence="2" type="primary">61</name>
    <name evidence="2" type="ORF">PBI_MERCURIO_61</name>
</gene>
<accession>A0A5J6T6P0</accession>
<proteinExistence type="predicted"/>
<feature type="region of interest" description="Disordered" evidence="1">
    <location>
        <begin position="1"/>
        <end position="28"/>
    </location>
</feature>
<dbReference type="KEGG" id="vg:63926158"/>
<evidence type="ECO:0000313" key="2">
    <source>
        <dbReference type="EMBL" id="QFG06066.1"/>
    </source>
</evidence>
<dbReference type="EMBL" id="MN234219">
    <property type="protein sequence ID" value="QFG06066.1"/>
    <property type="molecule type" value="Genomic_DNA"/>
</dbReference>
<organism evidence="2 3">
    <name type="scientific">Mycobacterium phage Mercurio</name>
    <dbReference type="NCBI Taxonomy" id="2575612"/>
    <lineage>
        <taxon>Viruses</taxon>
        <taxon>Duplodnaviria</taxon>
        <taxon>Heunggongvirae</taxon>
        <taxon>Uroviricota</taxon>
        <taxon>Caudoviricetes</taxon>
        <taxon>Gclasvirinae</taxon>
        <taxon>Jolieduovirus</taxon>
        <taxon>Jolieduovirus mercurio</taxon>
    </lineage>
</organism>
<evidence type="ECO:0000256" key="1">
    <source>
        <dbReference type="SAM" id="MobiDB-lite"/>
    </source>
</evidence>
<protein>
    <submittedName>
        <fullName evidence="2">Uncharacterized protein</fullName>
    </submittedName>
</protein>